<proteinExistence type="predicted"/>
<dbReference type="EMBL" id="OMOF01000475">
    <property type="protein sequence ID" value="SPF51671.1"/>
    <property type="molecule type" value="Genomic_DNA"/>
</dbReference>
<dbReference type="AlphaFoldDB" id="A0A2U3LI89"/>
<organism evidence="1">
    <name type="scientific">Candidatus Desulfosporosinus infrequens</name>
    <dbReference type="NCBI Taxonomy" id="2043169"/>
    <lineage>
        <taxon>Bacteria</taxon>
        <taxon>Bacillati</taxon>
        <taxon>Bacillota</taxon>
        <taxon>Clostridia</taxon>
        <taxon>Eubacteriales</taxon>
        <taxon>Desulfitobacteriaceae</taxon>
        <taxon>Desulfosporosinus</taxon>
    </lineage>
</organism>
<name>A0A2U3LI89_9FIRM</name>
<protein>
    <submittedName>
        <fullName evidence="1">Uncharacterized protein</fullName>
    </submittedName>
</protein>
<reference evidence="1" key="1">
    <citation type="submission" date="2018-02" db="EMBL/GenBank/DDBJ databases">
        <authorList>
            <person name="Cohen D.B."/>
            <person name="Kent A.D."/>
        </authorList>
    </citation>
    <scope>NUCLEOTIDE SEQUENCE [LARGE SCALE GENOMIC DNA]</scope>
    <source>
        <strain evidence="1">Peat soil MAG SbF1</strain>
    </source>
</reference>
<gene>
    <name evidence="1" type="ORF">SBF1_5260001</name>
</gene>
<accession>A0A2U3LI89</accession>
<evidence type="ECO:0000313" key="1">
    <source>
        <dbReference type="EMBL" id="SPF51671.1"/>
    </source>
</evidence>
<dbReference type="Proteomes" id="UP000238916">
    <property type="component" value="Unassembled WGS sequence"/>
</dbReference>
<sequence length="62" mass="6769">MKLSAQAKATMALVKAISISIMVDQDRDGNPHASEILKNDPNQMSAFDEEPVTNVLKLKSVQ</sequence>